<evidence type="ECO:0000259" key="5">
    <source>
        <dbReference type="PROSITE" id="PS50887"/>
    </source>
</evidence>
<dbReference type="NCBIfam" id="TIGR00254">
    <property type="entry name" value="GGDEF"/>
    <property type="match status" value="1"/>
</dbReference>
<dbReference type="InterPro" id="IPR000160">
    <property type="entry name" value="GGDEF_dom"/>
</dbReference>
<evidence type="ECO:0000256" key="2">
    <source>
        <dbReference type="ARBA" id="ARBA00015125"/>
    </source>
</evidence>
<dbReference type="PANTHER" id="PTHR45138:SF9">
    <property type="entry name" value="DIGUANYLATE CYCLASE DGCM-RELATED"/>
    <property type="match status" value="1"/>
</dbReference>
<gene>
    <name evidence="6" type="ORF">H0484_08080</name>
</gene>
<dbReference type="InterPro" id="IPR009050">
    <property type="entry name" value="Globin-like_sf"/>
</dbReference>
<evidence type="ECO:0000256" key="4">
    <source>
        <dbReference type="ARBA" id="ARBA00034247"/>
    </source>
</evidence>
<dbReference type="InterPro" id="IPR012292">
    <property type="entry name" value="Globin/Proto"/>
</dbReference>
<dbReference type="EC" id="2.7.7.65" evidence="1"/>
<proteinExistence type="predicted"/>
<dbReference type="PANTHER" id="PTHR45138">
    <property type="entry name" value="REGULATORY COMPONENTS OF SENSORY TRANSDUCTION SYSTEM"/>
    <property type="match status" value="1"/>
</dbReference>
<dbReference type="CDD" id="cd01949">
    <property type="entry name" value="GGDEF"/>
    <property type="match status" value="1"/>
</dbReference>
<dbReference type="Pfam" id="PF11563">
    <property type="entry name" value="Protoglobin"/>
    <property type="match status" value="1"/>
</dbReference>
<feature type="domain" description="GGDEF" evidence="5">
    <location>
        <begin position="328"/>
        <end position="461"/>
    </location>
</feature>
<protein>
    <recommendedName>
        <fullName evidence="2">Diguanylate cyclase DosC</fullName>
        <ecNumber evidence="1">2.7.7.65</ecNumber>
    </recommendedName>
    <alternativeName>
        <fullName evidence="3">Direct oxygen-sensing cyclase</fullName>
    </alternativeName>
</protein>
<dbReference type="InterPro" id="IPR048442">
    <property type="entry name" value="DosC_2nd"/>
</dbReference>
<dbReference type="InterPro" id="IPR044398">
    <property type="entry name" value="Globin-sensor_dom"/>
</dbReference>
<dbReference type="Gene3D" id="1.10.490.10">
    <property type="entry name" value="Globins"/>
    <property type="match status" value="1"/>
</dbReference>
<dbReference type="Pfam" id="PF00990">
    <property type="entry name" value="GGDEF"/>
    <property type="match status" value="1"/>
</dbReference>
<dbReference type="Gene3D" id="3.30.70.270">
    <property type="match status" value="1"/>
</dbReference>
<dbReference type="SMART" id="SM00267">
    <property type="entry name" value="GGDEF"/>
    <property type="match status" value="1"/>
</dbReference>
<dbReference type="InterPro" id="IPR043128">
    <property type="entry name" value="Rev_trsase/Diguanyl_cyclase"/>
</dbReference>
<dbReference type="Pfam" id="PF21118">
    <property type="entry name" value="DosC_2nd"/>
    <property type="match status" value="1"/>
</dbReference>
<comment type="caution">
    <text evidence="6">The sequence shown here is derived from an EMBL/GenBank/DDBJ whole genome shotgun (WGS) entry which is preliminary data.</text>
</comment>
<evidence type="ECO:0000313" key="7">
    <source>
        <dbReference type="Proteomes" id="UP000776983"/>
    </source>
</evidence>
<accession>A0ABS8CCE3</accession>
<sequence>MSSTQDKQYAQTWTALLNRYPVELLEQLNNLTLKWQSDLADHFYDRLLKDEAAAQLISHEQVRTRLHASLRRWVGGVYGARAGDDLTGLVSLQRQVGVVHARIDVPVHLVLRAAYSLKDKFAELLHEKSGLPRVKQFELLQVMQGIMDLTMEIMSHAYATSHDRNSRAQEAYRLFAVVQNVATERQRQRAALLDWENRVMFELAMGAHATQLPRIGASDFGLWFRHKGAHAFQGTEEAQLIQASIERIDRELLPVVVKQTSESDVSERMGHLRELRDEAQAIAFRLDVLFRQTNELEAGRDALTRLLNRKYLPVVMNKEVAFARQHDMTFAVLVIDVDNFKRINDSYGHDAGDLVLQQLAVVLSNSCRAGDYIFRLGGEEFLMLLVDIGHDDAYKVAETVRQAVEHESFRLSNDLSLQVTVSVGLALYDGHPDYQLLMRRADDALYQAKHDGRNRVIAASV</sequence>
<evidence type="ECO:0000313" key="6">
    <source>
        <dbReference type="EMBL" id="MCB5363706.1"/>
    </source>
</evidence>
<dbReference type="RefSeq" id="WP_226954079.1">
    <property type="nucleotide sequence ID" value="NZ_JACDXW010000003.1"/>
</dbReference>
<dbReference type="Proteomes" id="UP000776983">
    <property type="component" value="Unassembled WGS sequence"/>
</dbReference>
<organism evidence="6 7">
    <name type="scientific">Mesopusillimonas faecipullorum</name>
    <dbReference type="NCBI Taxonomy" id="2755040"/>
    <lineage>
        <taxon>Bacteria</taxon>
        <taxon>Pseudomonadati</taxon>
        <taxon>Pseudomonadota</taxon>
        <taxon>Betaproteobacteria</taxon>
        <taxon>Burkholderiales</taxon>
        <taxon>Alcaligenaceae</taxon>
        <taxon>Mesopusillimonas</taxon>
    </lineage>
</organism>
<comment type="catalytic activity">
    <reaction evidence="4">
        <text>2 GTP = 3',3'-c-di-GMP + 2 diphosphate</text>
        <dbReference type="Rhea" id="RHEA:24898"/>
        <dbReference type="ChEBI" id="CHEBI:33019"/>
        <dbReference type="ChEBI" id="CHEBI:37565"/>
        <dbReference type="ChEBI" id="CHEBI:58805"/>
        <dbReference type="EC" id="2.7.7.65"/>
    </reaction>
</comment>
<reference evidence="6 7" key="1">
    <citation type="submission" date="2020-07" db="EMBL/GenBank/DDBJ databases">
        <title>Pusillimonas sp. nov., isolated from poultry manure in Taiwan.</title>
        <authorList>
            <person name="Lin S.-Y."/>
            <person name="Tang Y.-S."/>
            <person name="Young C.-C."/>
        </authorList>
    </citation>
    <scope>NUCLEOTIDE SEQUENCE [LARGE SCALE GENOMIC DNA]</scope>
    <source>
        <strain evidence="6 7">CC-YST705</strain>
    </source>
</reference>
<evidence type="ECO:0000256" key="3">
    <source>
        <dbReference type="ARBA" id="ARBA00029839"/>
    </source>
</evidence>
<keyword evidence="7" id="KW-1185">Reference proteome</keyword>
<dbReference type="PROSITE" id="PS50887">
    <property type="entry name" value="GGDEF"/>
    <property type="match status" value="1"/>
</dbReference>
<dbReference type="InterPro" id="IPR050469">
    <property type="entry name" value="Diguanylate_Cyclase"/>
</dbReference>
<dbReference type="SUPFAM" id="SSF46458">
    <property type="entry name" value="Globin-like"/>
    <property type="match status" value="1"/>
</dbReference>
<dbReference type="SUPFAM" id="SSF55073">
    <property type="entry name" value="Nucleotide cyclase"/>
    <property type="match status" value="1"/>
</dbReference>
<dbReference type="InterPro" id="IPR029787">
    <property type="entry name" value="Nucleotide_cyclase"/>
</dbReference>
<name>A0ABS8CCE3_9BURK</name>
<evidence type="ECO:0000256" key="1">
    <source>
        <dbReference type="ARBA" id="ARBA00012528"/>
    </source>
</evidence>
<dbReference type="EMBL" id="JACDXW010000003">
    <property type="protein sequence ID" value="MCB5363706.1"/>
    <property type="molecule type" value="Genomic_DNA"/>
</dbReference>